<evidence type="ECO:0000313" key="3">
    <source>
        <dbReference type="EMBL" id="MBC5714006.1"/>
    </source>
</evidence>
<dbReference type="RefSeq" id="WP_186866774.1">
    <property type="nucleotide sequence ID" value="NZ_JACOPH010000004.1"/>
</dbReference>
<dbReference type="SUPFAM" id="SSF116734">
    <property type="entry name" value="DNA methylase specificity domain"/>
    <property type="match status" value="2"/>
</dbReference>
<keyword evidence="4" id="KW-1185">Reference proteome</keyword>
<dbReference type="Proteomes" id="UP000606720">
    <property type="component" value="Unassembled WGS sequence"/>
</dbReference>
<evidence type="ECO:0000256" key="2">
    <source>
        <dbReference type="ARBA" id="ARBA00023125"/>
    </source>
</evidence>
<dbReference type="GO" id="GO:0009307">
    <property type="term" value="P:DNA restriction-modification system"/>
    <property type="evidence" value="ECO:0007669"/>
    <property type="project" value="UniProtKB-KW"/>
</dbReference>
<name>A0A923RST1_9FIRM</name>
<protein>
    <recommendedName>
        <fullName evidence="5">Restriction endonuclease subunit S</fullName>
    </recommendedName>
</protein>
<comment type="caution">
    <text evidence="3">The sequence shown here is derived from an EMBL/GenBank/DDBJ whole genome shotgun (WGS) entry which is preliminary data.</text>
</comment>
<evidence type="ECO:0000256" key="1">
    <source>
        <dbReference type="ARBA" id="ARBA00022747"/>
    </source>
</evidence>
<dbReference type="Gene3D" id="3.90.220.20">
    <property type="entry name" value="DNA methylase specificity domains"/>
    <property type="match status" value="2"/>
</dbReference>
<organism evidence="3 4">
    <name type="scientific">Roseburia zhanii</name>
    <dbReference type="NCBI Taxonomy" id="2763064"/>
    <lineage>
        <taxon>Bacteria</taxon>
        <taxon>Bacillati</taxon>
        <taxon>Bacillota</taxon>
        <taxon>Clostridia</taxon>
        <taxon>Lachnospirales</taxon>
        <taxon>Lachnospiraceae</taxon>
        <taxon>Roseburia</taxon>
    </lineage>
</organism>
<reference evidence="3" key="1">
    <citation type="submission" date="2020-08" db="EMBL/GenBank/DDBJ databases">
        <title>Genome public.</title>
        <authorList>
            <person name="Liu C."/>
            <person name="Sun Q."/>
        </authorList>
    </citation>
    <scope>NUCLEOTIDE SEQUENCE</scope>
    <source>
        <strain evidence="3">BX1005</strain>
    </source>
</reference>
<evidence type="ECO:0008006" key="5">
    <source>
        <dbReference type="Google" id="ProtNLM"/>
    </source>
</evidence>
<evidence type="ECO:0000313" key="4">
    <source>
        <dbReference type="Proteomes" id="UP000606720"/>
    </source>
</evidence>
<dbReference type="EMBL" id="JACOPH010000004">
    <property type="protein sequence ID" value="MBC5714006.1"/>
    <property type="molecule type" value="Genomic_DNA"/>
</dbReference>
<keyword evidence="1" id="KW-0680">Restriction system</keyword>
<accession>A0A923RST1</accession>
<keyword evidence="2" id="KW-0238">DNA-binding</keyword>
<proteinExistence type="predicted"/>
<gene>
    <name evidence="3" type="ORF">H8S17_07260</name>
</gene>
<dbReference type="GO" id="GO:0003677">
    <property type="term" value="F:DNA binding"/>
    <property type="evidence" value="ECO:0007669"/>
    <property type="project" value="UniProtKB-KW"/>
</dbReference>
<sequence length="486" mass="56869">MHELIAPKEVKISRIREIESLSPNNYKELKIQNTNEEYLSFFLKDVPFERGIEPGSTAYVEKSNQIFLRNSCIDNIRFSNDKEKYIYLNPNYYDACTVENEDVLFCTDANIGDCCLYLGVNEKAVYSSGIVKLNFKNEKYKYYVMGFIRDDYFREQLNTLTPKGSTIRHSRDLLLNCRIPICFEDWIFSLYENLIKNIAYTEYICNMKMRQTEEMIDSELLVREYPYQNPSIKKLTEKSRLDSGIYSKEVYQWQKNIENYKNGYTDLEGFGFRTKRGPSLQVRDLGRSIQTENYRKGYNVLIYPSDISDAGFVEKVTYLGARIPVWFLSEKYILFSSEGTIGKTFVVCDDSMKFTTNIHGTMLYPIDNQTDIIKSIFLGLYLNYMRHKGILTKMSVGANGGSFAVGYWNNIIIPCVDEAFQKKLAKIYDNKIQLNPVVFDKENLMEAGIYQLNNFLIKCKELLKKVCEDIKNDNLESEKFYKKYFE</sequence>
<dbReference type="AlphaFoldDB" id="A0A923RST1"/>
<dbReference type="InterPro" id="IPR044946">
    <property type="entry name" value="Restrct_endonuc_typeI_TRD_sf"/>
</dbReference>